<keyword evidence="3" id="KW-1185">Reference proteome</keyword>
<dbReference type="Gene3D" id="3.40.50.12780">
    <property type="entry name" value="N-terminal domain of ligase-like"/>
    <property type="match status" value="1"/>
</dbReference>
<gene>
    <name evidence="2" type="ORF">AQJ11_07405</name>
</gene>
<name>A0A101QJX6_STRCK</name>
<proteinExistence type="predicted"/>
<dbReference type="PANTHER" id="PTHR43845:SF1">
    <property type="entry name" value="BLR5969 PROTEIN"/>
    <property type="match status" value="1"/>
</dbReference>
<sequence length="444" mass="48417">MTETTVPPHLRYDEIRRAACADLEAFDKLTPDRAAELQLGRLRESVAHALTASPHYRRNWAAHSGTRFDTLDDIRKLPFTTKGDLRDAYPFGLVAADRREIIRYGESTGTTGRPTSAVITYEDWIRGNVAVERSVSHVFGPGDLVFIAIPYELAFASYDLDRALEQAGAGVVAVGTLSRVCPFERMVEMMWTVKPTGLVCTPSRALRLYDLLKDSGRDPLEVGLRTFMYVGETCSPAKLSKIADLWGVRLSNAYGSTETNSLGLTCAEGSLHLTEDRHLFEVIDPETTEPVADGHPGELVLTSLVSRAMPLLRYRTGDFVTVRSAPCACGSPRRTLDHHGRVSEQLVVDGRRINKLALEDIVLSTPGSGLYWAAGVTGAGLEIRVEADGGDPARLCSDVAERVAAAIGITPVVEPIDRTLVRRAMDRMLKPGSLTLEDLAAVAS</sequence>
<dbReference type="Pfam" id="PF00501">
    <property type="entry name" value="AMP-binding"/>
    <property type="match status" value="1"/>
</dbReference>
<organism evidence="2 3">
    <name type="scientific">Streptomyces corchorusii</name>
    <name type="common">Streptomyces chibaensis</name>
    <dbReference type="NCBI Taxonomy" id="1903"/>
    <lineage>
        <taxon>Bacteria</taxon>
        <taxon>Bacillati</taxon>
        <taxon>Actinomycetota</taxon>
        <taxon>Actinomycetes</taxon>
        <taxon>Kitasatosporales</taxon>
        <taxon>Streptomycetaceae</taxon>
        <taxon>Streptomyces</taxon>
    </lineage>
</organism>
<dbReference type="EMBL" id="LMWP01000006">
    <property type="protein sequence ID" value="KUN31308.1"/>
    <property type="molecule type" value="Genomic_DNA"/>
</dbReference>
<accession>A0A101QJX6</accession>
<dbReference type="AlphaFoldDB" id="A0A101QJX6"/>
<protein>
    <submittedName>
        <fullName evidence="2">CoF synthetase</fullName>
    </submittedName>
</protein>
<dbReference type="PANTHER" id="PTHR43845">
    <property type="entry name" value="BLR5969 PROTEIN"/>
    <property type="match status" value="1"/>
</dbReference>
<dbReference type="Proteomes" id="UP000053398">
    <property type="component" value="Unassembled WGS sequence"/>
</dbReference>
<reference evidence="2 3" key="1">
    <citation type="submission" date="2015-10" db="EMBL/GenBank/DDBJ databases">
        <title>Draft genome sequence of Streptomyces corchorusii DSM 40340, type strain for the species Streptomyces corchorusii.</title>
        <authorList>
            <person name="Ruckert C."/>
            <person name="Winkler A."/>
            <person name="Kalinowski J."/>
            <person name="Kampfer P."/>
            <person name="Glaeser S."/>
        </authorList>
    </citation>
    <scope>NUCLEOTIDE SEQUENCE [LARGE SCALE GENOMIC DNA]</scope>
    <source>
        <strain evidence="2 3">DSM 40340</strain>
    </source>
</reference>
<evidence type="ECO:0000313" key="3">
    <source>
        <dbReference type="Proteomes" id="UP000053398"/>
    </source>
</evidence>
<evidence type="ECO:0000259" key="1">
    <source>
        <dbReference type="Pfam" id="PF00501"/>
    </source>
</evidence>
<evidence type="ECO:0000313" key="2">
    <source>
        <dbReference type="EMBL" id="KUN31308.1"/>
    </source>
</evidence>
<dbReference type="InterPro" id="IPR000873">
    <property type="entry name" value="AMP-dep_synth/lig_dom"/>
</dbReference>
<feature type="domain" description="AMP-dependent synthetase/ligase" evidence="1">
    <location>
        <begin position="109"/>
        <end position="301"/>
    </location>
</feature>
<dbReference type="RefSeq" id="WP_059262315.1">
    <property type="nucleotide sequence ID" value="NZ_KQ948353.1"/>
</dbReference>
<comment type="caution">
    <text evidence="2">The sequence shown here is derived from an EMBL/GenBank/DDBJ whole genome shotgun (WGS) entry which is preliminary data.</text>
</comment>
<dbReference type="SUPFAM" id="SSF56801">
    <property type="entry name" value="Acetyl-CoA synthetase-like"/>
    <property type="match status" value="1"/>
</dbReference>
<dbReference type="InterPro" id="IPR042099">
    <property type="entry name" value="ANL_N_sf"/>
</dbReference>